<evidence type="ECO:0000256" key="1">
    <source>
        <dbReference type="SAM" id="Coils"/>
    </source>
</evidence>
<keyword evidence="2" id="KW-0472">Membrane</keyword>
<organism evidence="3 4">
    <name type="scientific">Robertmurraya kyonggiensis</name>
    <dbReference type="NCBI Taxonomy" id="1037680"/>
    <lineage>
        <taxon>Bacteria</taxon>
        <taxon>Bacillati</taxon>
        <taxon>Bacillota</taxon>
        <taxon>Bacilli</taxon>
        <taxon>Bacillales</taxon>
        <taxon>Bacillaceae</taxon>
        <taxon>Robertmurraya</taxon>
    </lineage>
</organism>
<name>A0A4U1D013_9BACI</name>
<accession>A0A4U1D013</accession>
<dbReference type="RefSeq" id="WP_136832510.1">
    <property type="nucleotide sequence ID" value="NZ_SWBM01000004.1"/>
</dbReference>
<keyword evidence="4" id="KW-1185">Reference proteome</keyword>
<dbReference type="EMBL" id="SWBM01000004">
    <property type="protein sequence ID" value="TKC15619.1"/>
    <property type="molecule type" value="Genomic_DNA"/>
</dbReference>
<evidence type="ECO:0000313" key="4">
    <source>
        <dbReference type="Proteomes" id="UP000307756"/>
    </source>
</evidence>
<keyword evidence="2" id="KW-0812">Transmembrane</keyword>
<protein>
    <submittedName>
        <fullName evidence="3">Fimbrial protein</fullName>
    </submittedName>
</protein>
<reference evidence="3 4" key="1">
    <citation type="journal article" date="2011" name="J. Microbiol.">
        <title>Bacillus kyonggiensis sp. nov., isolated from soil of a lettuce field.</title>
        <authorList>
            <person name="Dong K."/>
            <person name="Lee S."/>
        </authorList>
    </citation>
    <scope>NUCLEOTIDE SEQUENCE [LARGE SCALE GENOMIC DNA]</scope>
    <source>
        <strain evidence="3 4">NB22</strain>
    </source>
</reference>
<sequence length="216" mass="24306">MLVEINLLPQKEAKNKSLLLLAIVASAILLIGGLFVYLLNRSYENNLASLEEQIATTEQLVATEQQKINNYEASSSLSELENTVQWASDYPLKTVPVLEKMTSLLPERGFIQSFTYEEIGTVKFSVQFETSREAAFYLNSLLEAKWVMEAKLNNLDAVTGFYDRTFGESDDGPDESDLKNEKYIPRYLAEYEVGLDIDTLKDEESMNSSEEQGGGE</sequence>
<keyword evidence="2" id="KW-1133">Transmembrane helix</keyword>
<dbReference type="OrthoDB" id="2971140at2"/>
<feature type="transmembrane region" description="Helical" evidence="2">
    <location>
        <begin position="18"/>
        <end position="39"/>
    </location>
</feature>
<feature type="coiled-coil region" evidence="1">
    <location>
        <begin position="40"/>
        <end position="74"/>
    </location>
</feature>
<evidence type="ECO:0000256" key="2">
    <source>
        <dbReference type="SAM" id="Phobius"/>
    </source>
</evidence>
<dbReference type="Proteomes" id="UP000307756">
    <property type="component" value="Unassembled WGS sequence"/>
</dbReference>
<keyword evidence="1" id="KW-0175">Coiled coil</keyword>
<evidence type="ECO:0000313" key="3">
    <source>
        <dbReference type="EMBL" id="TKC15619.1"/>
    </source>
</evidence>
<dbReference type="AlphaFoldDB" id="A0A4U1D013"/>
<gene>
    <name evidence="3" type="ORF">FA727_15945</name>
</gene>
<comment type="caution">
    <text evidence="3">The sequence shown here is derived from an EMBL/GenBank/DDBJ whole genome shotgun (WGS) entry which is preliminary data.</text>
</comment>
<proteinExistence type="predicted"/>